<keyword evidence="2" id="KW-1185">Reference proteome</keyword>
<evidence type="ECO:0000313" key="2">
    <source>
        <dbReference type="Proteomes" id="UP000094455"/>
    </source>
</evidence>
<dbReference type="Pfam" id="PF13093">
    <property type="entry name" value="FTA4"/>
    <property type="match status" value="1"/>
</dbReference>
<gene>
    <name evidence="1" type="ORF">PICMEDRAFT_71154</name>
</gene>
<dbReference type="GO" id="GO:0031511">
    <property type="term" value="C:Mis6-Sim4 complex"/>
    <property type="evidence" value="ECO:0007669"/>
    <property type="project" value="InterPro"/>
</dbReference>
<dbReference type="InterPro" id="IPR027304">
    <property type="entry name" value="Trigger_fact/SurA_dom_sf"/>
</dbReference>
<dbReference type="GeneID" id="30180532"/>
<dbReference type="Gene3D" id="1.10.3120.10">
    <property type="entry name" value="Trigger factor, C-terminal domain"/>
    <property type="match status" value="1"/>
</dbReference>
<accession>A0A1E3NLL7</accession>
<organism evidence="1 2">
    <name type="scientific">Pichia membranifaciens NRRL Y-2026</name>
    <dbReference type="NCBI Taxonomy" id="763406"/>
    <lineage>
        <taxon>Eukaryota</taxon>
        <taxon>Fungi</taxon>
        <taxon>Dikarya</taxon>
        <taxon>Ascomycota</taxon>
        <taxon>Saccharomycotina</taxon>
        <taxon>Pichiomycetes</taxon>
        <taxon>Pichiales</taxon>
        <taxon>Pichiaceae</taxon>
        <taxon>Pichia</taxon>
    </lineage>
</organism>
<dbReference type="InterPro" id="IPR037041">
    <property type="entry name" value="Trigger_fac_C_sf"/>
</dbReference>
<dbReference type="OrthoDB" id="3997637at2759"/>
<dbReference type="GO" id="GO:0015031">
    <property type="term" value="P:protein transport"/>
    <property type="evidence" value="ECO:0007669"/>
    <property type="project" value="InterPro"/>
</dbReference>
<sequence length="219" mass="25066">MVVVPVTYEDVQEFIVEQERIITKAIKNDLALQNLLRKNGIDVSEEELNKIVKKVNRQMKRKYSMGWFTRQSRFQVSQQIIQVERESNKAKMDKLGDVGNVLKLFGDEGGKETGVGGEGGEENSVLDEEIGKLIKELPDSNLLGTKDAELIGQYDDIRDRLSNVIRRRTKLEKSISRIRQVNERVYQILKSKGAHAAQDSDEDEIRKEIARMRHLLALS</sequence>
<dbReference type="InterPro" id="IPR025207">
    <property type="entry name" value="Sim4_Fta4"/>
</dbReference>
<name>A0A1E3NLL7_9ASCO</name>
<proteinExistence type="predicted"/>
<protein>
    <submittedName>
        <fullName evidence="1">Uncharacterized protein</fullName>
    </submittedName>
</protein>
<evidence type="ECO:0000313" key="1">
    <source>
        <dbReference type="EMBL" id="ODQ47027.1"/>
    </source>
</evidence>
<reference evidence="1 2" key="1">
    <citation type="journal article" date="2016" name="Proc. Natl. Acad. Sci. U.S.A.">
        <title>Comparative genomics of biotechnologically important yeasts.</title>
        <authorList>
            <person name="Riley R."/>
            <person name="Haridas S."/>
            <person name="Wolfe K.H."/>
            <person name="Lopes M.R."/>
            <person name="Hittinger C.T."/>
            <person name="Goeker M."/>
            <person name="Salamov A.A."/>
            <person name="Wisecaver J.H."/>
            <person name="Long T.M."/>
            <person name="Calvey C.H."/>
            <person name="Aerts A.L."/>
            <person name="Barry K.W."/>
            <person name="Choi C."/>
            <person name="Clum A."/>
            <person name="Coughlan A.Y."/>
            <person name="Deshpande S."/>
            <person name="Douglass A.P."/>
            <person name="Hanson S.J."/>
            <person name="Klenk H.-P."/>
            <person name="LaButti K.M."/>
            <person name="Lapidus A."/>
            <person name="Lindquist E.A."/>
            <person name="Lipzen A.M."/>
            <person name="Meier-Kolthoff J.P."/>
            <person name="Ohm R.A."/>
            <person name="Otillar R.P."/>
            <person name="Pangilinan J.L."/>
            <person name="Peng Y."/>
            <person name="Rokas A."/>
            <person name="Rosa C.A."/>
            <person name="Scheuner C."/>
            <person name="Sibirny A.A."/>
            <person name="Slot J.C."/>
            <person name="Stielow J.B."/>
            <person name="Sun H."/>
            <person name="Kurtzman C.P."/>
            <person name="Blackwell M."/>
            <person name="Grigoriev I.V."/>
            <person name="Jeffries T.W."/>
        </authorList>
    </citation>
    <scope>NUCLEOTIDE SEQUENCE [LARGE SCALE GENOMIC DNA]</scope>
    <source>
        <strain evidence="1 2">NRRL Y-2026</strain>
    </source>
</reference>
<dbReference type="SUPFAM" id="SSF109998">
    <property type="entry name" value="Triger factor/SurA peptide-binding domain-like"/>
    <property type="match status" value="1"/>
</dbReference>
<dbReference type="EMBL" id="KV454002">
    <property type="protein sequence ID" value="ODQ47027.1"/>
    <property type="molecule type" value="Genomic_DNA"/>
</dbReference>
<dbReference type="AlphaFoldDB" id="A0A1E3NLL7"/>
<dbReference type="RefSeq" id="XP_019018140.1">
    <property type="nucleotide sequence ID" value="XM_019163845.1"/>
</dbReference>
<dbReference type="Proteomes" id="UP000094455">
    <property type="component" value="Unassembled WGS sequence"/>
</dbReference>
<dbReference type="GO" id="GO:0006457">
    <property type="term" value="P:protein folding"/>
    <property type="evidence" value="ECO:0007669"/>
    <property type="project" value="InterPro"/>
</dbReference>